<accession>A0A0D1JWN2</accession>
<dbReference type="EMBL" id="JWHT01000006">
    <property type="protein sequence ID" value="KIU25623.1"/>
    <property type="molecule type" value="Genomic_DNA"/>
</dbReference>
<feature type="compositionally biased region" description="Basic and acidic residues" evidence="1">
    <location>
        <begin position="198"/>
        <end position="223"/>
    </location>
</feature>
<sequence>MKLKWTVITLIALAATAAGIYWGVDAFNENKSYQGNMRHARNAVAAHNWSDAAIYYSAARSIRVSVENRTALEQLNYLKRADKEIRHNNWQSALNLYSLVLATNGGVDLLNKAAKSGEDYVTALKNADESADKASSLQVALDKKSAELTKARSSAEAAVKTANDAAKAAQDSAKCAVDAANDNATDLSKALSSQQAADKADAKSEAADTKTSKVDNHKKDKAN</sequence>
<protein>
    <submittedName>
        <fullName evidence="2">Uncharacterized protein</fullName>
    </submittedName>
</protein>
<evidence type="ECO:0000256" key="1">
    <source>
        <dbReference type="SAM" id="MobiDB-lite"/>
    </source>
</evidence>
<evidence type="ECO:0000313" key="2">
    <source>
        <dbReference type="EMBL" id="KIU25623.1"/>
    </source>
</evidence>
<feature type="compositionally biased region" description="Low complexity" evidence="1">
    <location>
        <begin position="186"/>
        <end position="197"/>
    </location>
</feature>
<comment type="caution">
    <text evidence="2">The sequence shown here is derived from an EMBL/GenBank/DDBJ whole genome shotgun (WGS) entry which is preliminary data.</text>
</comment>
<gene>
    <name evidence="2" type="ORF">ab3b_00230</name>
</gene>
<dbReference type="Proteomes" id="UP000032289">
    <property type="component" value="Unassembled WGS sequence"/>
</dbReference>
<reference evidence="2 3" key="1">
    <citation type="journal article" date="2015" name="Microbiology (Mosc.)">
        <title>Genomics of the Weissella cibaria species with an examination of its metabolic traits.</title>
        <authorList>
            <person name="Lynch K.M."/>
            <person name="Lucid A."/>
            <person name="Arendt E.K."/>
            <person name="Sleator R.D."/>
            <person name="Lucey B."/>
            <person name="Coffey A."/>
        </authorList>
    </citation>
    <scope>NUCLEOTIDE SEQUENCE [LARGE SCALE GENOMIC DNA]</scope>
    <source>
        <strain evidence="2 3">AB3b</strain>
    </source>
</reference>
<name>A0A0D1JWN2_9LACO</name>
<dbReference type="PATRIC" id="fig|137591.24.peg.233"/>
<feature type="region of interest" description="Disordered" evidence="1">
    <location>
        <begin position="186"/>
        <end position="223"/>
    </location>
</feature>
<dbReference type="RefSeq" id="WP_043940579.1">
    <property type="nucleotide sequence ID" value="NZ_JWHT01000006.1"/>
</dbReference>
<dbReference type="AlphaFoldDB" id="A0A0D1JWN2"/>
<organism evidence="2 3">
    <name type="scientific">Weissella cibaria</name>
    <dbReference type="NCBI Taxonomy" id="137591"/>
    <lineage>
        <taxon>Bacteria</taxon>
        <taxon>Bacillati</taxon>
        <taxon>Bacillota</taxon>
        <taxon>Bacilli</taxon>
        <taxon>Lactobacillales</taxon>
        <taxon>Lactobacillaceae</taxon>
        <taxon>Weissella</taxon>
    </lineage>
</organism>
<proteinExistence type="predicted"/>
<evidence type="ECO:0000313" key="3">
    <source>
        <dbReference type="Proteomes" id="UP000032289"/>
    </source>
</evidence>